<gene>
    <name evidence="2" type="ORF">MKZ38_004235</name>
</gene>
<keyword evidence="3" id="KW-1185">Reference proteome</keyword>
<protein>
    <submittedName>
        <fullName evidence="2">Uncharacterized protein</fullName>
    </submittedName>
</protein>
<accession>A0AAD5RMK7</accession>
<organism evidence="2 3">
    <name type="scientific">Zalerion maritima</name>
    <dbReference type="NCBI Taxonomy" id="339359"/>
    <lineage>
        <taxon>Eukaryota</taxon>
        <taxon>Fungi</taxon>
        <taxon>Dikarya</taxon>
        <taxon>Ascomycota</taxon>
        <taxon>Pezizomycotina</taxon>
        <taxon>Sordariomycetes</taxon>
        <taxon>Lulworthiomycetidae</taxon>
        <taxon>Lulworthiales</taxon>
        <taxon>Lulworthiaceae</taxon>
        <taxon>Zalerion</taxon>
    </lineage>
</organism>
<dbReference type="EMBL" id="JAKWBI020000248">
    <property type="protein sequence ID" value="KAJ2898017.1"/>
    <property type="molecule type" value="Genomic_DNA"/>
</dbReference>
<name>A0AAD5RMK7_9PEZI</name>
<evidence type="ECO:0000256" key="1">
    <source>
        <dbReference type="SAM" id="MobiDB-lite"/>
    </source>
</evidence>
<dbReference type="AlphaFoldDB" id="A0AAD5RMK7"/>
<feature type="region of interest" description="Disordered" evidence="1">
    <location>
        <begin position="83"/>
        <end position="116"/>
    </location>
</feature>
<evidence type="ECO:0000313" key="3">
    <source>
        <dbReference type="Proteomes" id="UP001201980"/>
    </source>
</evidence>
<reference evidence="2" key="1">
    <citation type="submission" date="2022-07" db="EMBL/GenBank/DDBJ databases">
        <title>Draft genome sequence of Zalerion maritima ATCC 34329, a (micro)plastics degrading marine fungus.</title>
        <authorList>
            <person name="Paco A."/>
            <person name="Goncalves M.F.M."/>
            <person name="Rocha-Santos T.A.P."/>
            <person name="Alves A."/>
        </authorList>
    </citation>
    <scope>NUCLEOTIDE SEQUENCE</scope>
    <source>
        <strain evidence="2">ATCC 34329</strain>
    </source>
</reference>
<comment type="caution">
    <text evidence="2">The sequence shown here is derived from an EMBL/GenBank/DDBJ whole genome shotgun (WGS) entry which is preliminary data.</text>
</comment>
<dbReference type="Proteomes" id="UP001201980">
    <property type="component" value="Unassembled WGS sequence"/>
</dbReference>
<sequence length="152" mass="17383">MSLPSRLDVVLAEQEVYLRQSEGMPAACRRRRQRSLAVECIWRRRRNERMDGPTEEETSFIRIPGSKLGEGRSYNCKNKKWRTKRNGRGEAVTEIETEDREETVQNHGRAGLEKKEGAFAAGQLGCRKERIGCQMIDQSRRAGTGEKSIIQS</sequence>
<proteinExistence type="predicted"/>
<evidence type="ECO:0000313" key="2">
    <source>
        <dbReference type="EMBL" id="KAJ2898017.1"/>
    </source>
</evidence>